<dbReference type="Proteomes" id="UP000019254">
    <property type="component" value="Unassembled WGS sequence"/>
</dbReference>
<dbReference type="SUPFAM" id="SSF49401">
    <property type="entry name" value="Bacterial adhesins"/>
    <property type="match status" value="1"/>
</dbReference>
<dbReference type="SUPFAM" id="SSF49478">
    <property type="entry name" value="Cna protein B-type domain"/>
    <property type="match status" value="5"/>
</dbReference>
<evidence type="ECO:0000256" key="4">
    <source>
        <dbReference type="SAM" id="MobiDB-lite"/>
    </source>
</evidence>
<feature type="domain" description="SpaA-like prealbumin fold" evidence="7">
    <location>
        <begin position="561"/>
        <end position="650"/>
    </location>
</feature>
<evidence type="ECO:0000259" key="7">
    <source>
        <dbReference type="Pfam" id="PF17802"/>
    </source>
</evidence>
<protein>
    <recommendedName>
        <fullName evidence="7">SpaA-like prealbumin fold domain-containing protein</fullName>
    </recommendedName>
</protein>
<evidence type="ECO:0000256" key="1">
    <source>
        <dbReference type="ARBA" id="ARBA00007257"/>
    </source>
</evidence>
<keyword evidence="9" id="KW-1185">Reference proteome</keyword>
<dbReference type="RefSeq" id="WP_051999507.1">
    <property type="nucleotide sequence ID" value="NZ_AODE01000039.1"/>
</dbReference>
<evidence type="ECO:0000256" key="5">
    <source>
        <dbReference type="SAM" id="Phobius"/>
    </source>
</evidence>
<feature type="transmembrane region" description="Helical" evidence="5">
    <location>
        <begin position="1022"/>
        <end position="1039"/>
    </location>
</feature>
<dbReference type="OrthoDB" id="2366066at2"/>
<feature type="compositionally biased region" description="Basic and acidic residues" evidence="4">
    <location>
        <begin position="1007"/>
        <end position="1017"/>
    </location>
</feature>
<gene>
    <name evidence="8" type="ORF">PCORN_16603</name>
</gene>
<dbReference type="AlphaFoldDB" id="W7BHV5"/>
<dbReference type="EMBL" id="AODE01000039">
    <property type="protein sequence ID" value="EUJ25492.1"/>
    <property type="molecule type" value="Genomic_DNA"/>
</dbReference>
<proteinExistence type="inferred from homology"/>
<keyword evidence="3 6" id="KW-0732">Signal</keyword>
<comment type="similarity">
    <text evidence="1">Belongs to the serine-aspartate repeat-containing protein (SDr) family.</text>
</comment>
<comment type="caution">
    <text evidence="8">The sequence shown here is derived from an EMBL/GenBank/DDBJ whole genome shotgun (WGS) entry which is preliminary data.</text>
</comment>
<dbReference type="InterPro" id="IPR013783">
    <property type="entry name" value="Ig-like_fold"/>
</dbReference>
<dbReference type="Pfam" id="PF17802">
    <property type="entry name" value="SpaA"/>
    <property type="match status" value="5"/>
</dbReference>
<dbReference type="PANTHER" id="PTHR36108">
    <property type="entry name" value="COLOSSIN-B-RELATED"/>
    <property type="match status" value="1"/>
</dbReference>
<dbReference type="PATRIC" id="fig|1265820.5.peg.3279"/>
<name>W7BHV5_9LIST</name>
<dbReference type="PANTHER" id="PTHR36108:SF13">
    <property type="entry name" value="COLOSSIN-B-RELATED"/>
    <property type="match status" value="1"/>
</dbReference>
<organism evidence="8 9">
    <name type="scientific">Listeria cornellensis FSL F6-0969</name>
    <dbReference type="NCBI Taxonomy" id="1265820"/>
    <lineage>
        <taxon>Bacteria</taxon>
        <taxon>Bacillati</taxon>
        <taxon>Bacillota</taxon>
        <taxon>Bacilli</taxon>
        <taxon>Bacillales</taxon>
        <taxon>Listeriaceae</taxon>
        <taxon>Listeria</taxon>
    </lineage>
</organism>
<keyword evidence="5" id="KW-0812">Transmembrane</keyword>
<keyword evidence="2" id="KW-0964">Secreted</keyword>
<feature type="chain" id="PRO_5038573192" description="SpaA-like prealbumin fold domain-containing protein" evidence="6">
    <location>
        <begin position="28"/>
        <end position="1046"/>
    </location>
</feature>
<feature type="region of interest" description="Disordered" evidence="4">
    <location>
        <begin position="941"/>
        <end position="1017"/>
    </location>
</feature>
<sequence length="1046" mass="111912">MKNKQKYLITLICFILFLQSFSLVAVAAQTTSSTDSIKTAITVPSGSITNREEVTLKIDLSGSAGSFTPANGDLTVTVPKDIVYSVTDFTSKLDLPVPFKLKSVTSDGANYKILISIDTSLIASNEAFHGIFQIQFGAPILTIGDAHNDAQTFSVDYATTHDEITVDVSKKNPIVPTIFDKWYKGDLDENNVAVLNTTAPENNKFQLVVNYKQVALDDVIITDTLPIGTSLVATNKNSSIPGDSTTVDNIRILKATTFDAQGAAVGFKYATADFQDKISYDTTARTFKVDLGDVAAEDTYFIEYALKVDDPDLGAQVNTANFTASNTNAIQKVFPVKAIQHFGTSYVLSKSVDKQILNYDENTLTYTLKLMSLDGASIPAGTIITDPLDSRIHVTSILDYDKSKFDIQYDADSVTITTLVDTPKNGSNSWAFEANVSTLKIGDSLLNSAYMNLSNNIIQSNTVATKKYDGRIQIMKTDNFNQPVAGAEYTITDTNGTVVFQGETDKAGILLSAALQTGTYTIVETAAPAGYVLDNTPQSVTITEQDTDPIILQTKNIVKTGSVELTKVDSADHSVKLAGATFDLLDEQGTTLKAGLSTAANGVLKISSLNPGKYSLVETSAPIGYTLDKAPIAFEILFGDNQTPVTVVKENTMKNGSAELTKVDSANKQALLPGAVFSLLDEQGTVLRQNLTTDINGYLKIANLKPGKYSLVETAAPSGYTLDSTPVAFEIAFGDDQNPVTVSKENTMKNGSVELTKVDSDDHAMMLAGATFDLLDEQGTILKTGLTTDGNGFLEVSNLKPGKYSFVETAAPAGYTLDSTPIAFDIAFGDDQTPVTLVKENTMKNGSVELTKVSASDHAILLAGAVFDLLDAQGAVLQEGLTTDENGLLAVDGLKPGKYSFVETTAPAGYTLDSAPLLFEIPFGDDQTPVKVVMDNVITFQPAPPSMDDPTPLDPTPVSPDPEKPSTEKPDPEKPGTETSNVEKPSIQDPAKKAPVLEETSTPTKTTDSKIPKTGDSSERNLILVGLLLCLLASMLFVAQARTRKN</sequence>
<feature type="domain" description="SpaA-like prealbumin fold" evidence="7">
    <location>
        <begin position="846"/>
        <end position="936"/>
    </location>
</feature>
<evidence type="ECO:0000313" key="8">
    <source>
        <dbReference type="EMBL" id="EUJ25492.1"/>
    </source>
</evidence>
<evidence type="ECO:0000256" key="2">
    <source>
        <dbReference type="ARBA" id="ARBA00022525"/>
    </source>
</evidence>
<feature type="compositionally biased region" description="Pro residues" evidence="4">
    <location>
        <begin position="942"/>
        <end position="960"/>
    </location>
</feature>
<dbReference type="InterPro" id="IPR041033">
    <property type="entry name" value="SpaA_PFL_dom_1"/>
</dbReference>
<accession>W7BHV5</accession>
<dbReference type="NCBIfam" id="TIGR01167">
    <property type="entry name" value="LPXTG_anchor"/>
    <property type="match status" value="1"/>
</dbReference>
<keyword evidence="5" id="KW-0472">Membrane</keyword>
<feature type="domain" description="SpaA-like prealbumin fold" evidence="7">
    <location>
        <begin position="470"/>
        <end position="547"/>
    </location>
</feature>
<feature type="domain" description="SpaA-like prealbumin fold" evidence="7">
    <location>
        <begin position="656"/>
        <end position="746"/>
    </location>
</feature>
<feature type="compositionally biased region" description="Basic and acidic residues" evidence="4">
    <location>
        <begin position="961"/>
        <end position="976"/>
    </location>
</feature>
<feature type="signal peptide" evidence="6">
    <location>
        <begin position="1"/>
        <end position="27"/>
    </location>
</feature>
<reference evidence="8 9" key="1">
    <citation type="journal article" date="2014" name="Int. J. Syst. Evol. Microbiol.">
        <title>Listeria floridensis sp. nov., Listeria aquatica sp. nov., Listeria cornellensis sp. nov., Listeria riparia sp. nov. and Listeria grandensis sp. nov., from agricultural and natural environments.</title>
        <authorList>
            <person name="den Bakker H.C."/>
            <person name="Warchocki S."/>
            <person name="Wright E.M."/>
            <person name="Allred A.F."/>
            <person name="Ahlstrom C."/>
            <person name="Manuel C.S."/>
            <person name="Stasiewicz M.J."/>
            <person name="Burrell A."/>
            <person name="Roof S."/>
            <person name="Strawn L."/>
            <person name="Fortes E.D."/>
            <person name="Nightingale K.K."/>
            <person name="Kephart D."/>
            <person name="Wiedmann M."/>
        </authorList>
    </citation>
    <scope>NUCLEOTIDE SEQUENCE [LARGE SCALE GENOMIC DNA]</scope>
    <source>
        <strain evidence="9">FSL F6-969</strain>
    </source>
</reference>
<evidence type="ECO:0000256" key="6">
    <source>
        <dbReference type="SAM" id="SignalP"/>
    </source>
</evidence>
<dbReference type="STRING" id="1265820.PCORN_16603"/>
<evidence type="ECO:0000256" key="3">
    <source>
        <dbReference type="ARBA" id="ARBA00022729"/>
    </source>
</evidence>
<dbReference type="InterPro" id="IPR008966">
    <property type="entry name" value="Adhesion_dom_sf"/>
</dbReference>
<feature type="domain" description="SpaA-like prealbumin fold" evidence="7">
    <location>
        <begin position="751"/>
        <end position="836"/>
    </location>
</feature>
<keyword evidence="5" id="KW-1133">Transmembrane helix</keyword>
<dbReference type="Gene3D" id="2.60.40.10">
    <property type="entry name" value="Immunoglobulins"/>
    <property type="match status" value="5"/>
</dbReference>
<evidence type="ECO:0000313" key="9">
    <source>
        <dbReference type="Proteomes" id="UP000019254"/>
    </source>
</evidence>